<feature type="chain" id="PRO_5004168364" description="Beta-barrel porin 2" evidence="1">
    <location>
        <begin position="25"/>
        <end position="307"/>
    </location>
</feature>
<evidence type="ECO:0000256" key="1">
    <source>
        <dbReference type="SAM" id="SignalP"/>
    </source>
</evidence>
<dbReference type="EMBL" id="CP000449">
    <property type="protein sequence ID" value="ABI65399.1"/>
    <property type="molecule type" value="Genomic_DNA"/>
</dbReference>
<protein>
    <recommendedName>
        <fullName evidence="4">Beta-barrel porin 2</fullName>
    </recommendedName>
</protein>
<reference evidence="2 3" key="1">
    <citation type="submission" date="2006-08" db="EMBL/GenBank/DDBJ databases">
        <title>Complete sequence of Maricaulis maris MCS10.</title>
        <authorList>
            <consortium name="US DOE Joint Genome Institute"/>
            <person name="Copeland A."/>
            <person name="Lucas S."/>
            <person name="Lapidus A."/>
            <person name="Barry K."/>
            <person name="Detter J.C."/>
            <person name="Glavina del Rio T."/>
            <person name="Hammon N."/>
            <person name="Israni S."/>
            <person name="Dalin E."/>
            <person name="Tice H."/>
            <person name="Pitluck S."/>
            <person name="Saunders E."/>
            <person name="Brettin T."/>
            <person name="Bruce D."/>
            <person name="Han C."/>
            <person name="Tapia R."/>
            <person name="Gilna P."/>
            <person name="Schmutz J."/>
            <person name="Larimer F."/>
            <person name="Land M."/>
            <person name="Hauser L."/>
            <person name="Kyrpides N."/>
            <person name="Mikhailova N."/>
            <person name="Viollier P."/>
            <person name="Stephens C."/>
            <person name="Richardson P."/>
        </authorList>
    </citation>
    <scope>NUCLEOTIDE SEQUENCE [LARGE SCALE GENOMIC DNA]</scope>
    <source>
        <strain evidence="2 3">MCS10</strain>
    </source>
</reference>
<evidence type="ECO:0000313" key="2">
    <source>
        <dbReference type="EMBL" id="ABI65399.1"/>
    </source>
</evidence>
<dbReference type="OrthoDB" id="7594487at2"/>
<gene>
    <name evidence="2" type="ordered locus">Mmar10_1106</name>
</gene>
<dbReference type="RefSeq" id="WP_011643046.1">
    <property type="nucleotide sequence ID" value="NC_008347.1"/>
</dbReference>
<proteinExistence type="predicted"/>
<dbReference type="KEGG" id="mmr:Mmar10_1106"/>
<feature type="signal peptide" evidence="1">
    <location>
        <begin position="1"/>
        <end position="24"/>
    </location>
</feature>
<dbReference type="AlphaFoldDB" id="Q0AQN8"/>
<keyword evidence="3" id="KW-1185">Reference proteome</keyword>
<sequence precursor="true">MTFRLNTLLGSAIGLALLPALAEAQDARFEFRSDNAVERSDPFIDQDVLEPQGASDLETGFDSNNWLRIVKPVGEGRVWRFEQQARLRRYEDRDDLNSFLLTPRVQYWAPVGENWQMRVAAEGSVLNRDGDRHYTRLQAEGQLRYRGQADRETVLRLRANQYDFGDQVVAGLDQSQWRLGVEQYGYGDERRSGWYLAGFLTDSSADADRFSFTEAQVRARTWRPLGEKTRGELRFEASQRAYDGPFSVAQAFEREDTRWRATGRVEHMISDQVTLFGEAGYVDNDSNIDLRSYSGAVFQVGLRIQNR</sequence>
<dbReference type="eggNOG" id="ENOG5033DZX">
    <property type="taxonomic scope" value="Bacteria"/>
</dbReference>
<dbReference type="SUPFAM" id="SSF56935">
    <property type="entry name" value="Porins"/>
    <property type="match status" value="1"/>
</dbReference>
<keyword evidence="1" id="KW-0732">Signal</keyword>
<dbReference type="Proteomes" id="UP000001964">
    <property type="component" value="Chromosome"/>
</dbReference>
<organism evidence="2 3">
    <name type="scientific">Maricaulis maris (strain MCS10)</name>
    <name type="common">Caulobacter maris</name>
    <dbReference type="NCBI Taxonomy" id="394221"/>
    <lineage>
        <taxon>Bacteria</taxon>
        <taxon>Pseudomonadati</taxon>
        <taxon>Pseudomonadota</taxon>
        <taxon>Alphaproteobacteria</taxon>
        <taxon>Maricaulales</taxon>
        <taxon>Maricaulaceae</taxon>
        <taxon>Maricaulis</taxon>
    </lineage>
</organism>
<dbReference type="HOGENOM" id="CLU_905540_0_0_5"/>
<evidence type="ECO:0000313" key="3">
    <source>
        <dbReference type="Proteomes" id="UP000001964"/>
    </source>
</evidence>
<name>Q0AQN8_MARMM</name>
<accession>Q0AQN8</accession>
<evidence type="ECO:0008006" key="4">
    <source>
        <dbReference type="Google" id="ProtNLM"/>
    </source>
</evidence>